<gene>
    <name evidence="3" type="ORF">QR680_019360</name>
</gene>
<keyword evidence="1" id="KW-0863">Zinc-finger</keyword>
<evidence type="ECO:0000259" key="2">
    <source>
        <dbReference type="PROSITE" id="PS50158"/>
    </source>
</evidence>
<dbReference type="SUPFAM" id="SSF57756">
    <property type="entry name" value="Retrovirus zinc finger-like domains"/>
    <property type="match status" value="3"/>
</dbReference>
<keyword evidence="1" id="KW-0479">Metal-binding</keyword>
<dbReference type="InterPro" id="IPR051714">
    <property type="entry name" value="Znf_CCHC_NABP"/>
</dbReference>
<evidence type="ECO:0000313" key="4">
    <source>
        <dbReference type="Proteomes" id="UP001175271"/>
    </source>
</evidence>
<organism evidence="3 4">
    <name type="scientific">Steinernema hermaphroditum</name>
    <dbReference type="NCBI Taxonomy" id="289476"/>
    <lineage>
        <taxon>Eukaryota</taxon>
        <taxon>Metazoa</taxon>
        <taxon>Ecdysozoa</taxon>
        <taxon>Nematoda</taxon>
        <taxon>Chromadorea</taxon>
        <taxon>Rhabditida</taxon>
        <taxon>Tylenchina</taxon>
        <taxon>Panagrolaimomorpha</taxon>
        <taxon>Strongyloidoidea</taxon>
        <taxon>Steinernematidae</taxon>
        <taxon>Steinernema</taxon>
    </lineage>
</organism>
<feature type="domain" description="CCHC-type" evidence="2">
    <location>
        <begin position="77"/>
        <end position="92"/>
    </location>
</feature>
<dbReference type="InterPro" id="IPR001878">
    <property type="entry name" value="Znf_CCHC"/>
</dbReference>
<dbReference type="PANTHER" id="PTHR23002">
    <property type="entry name" value="ZINC FINGER CCHC DOMAIN CONTAINING PROTEIN"/>
    <property type="match status" value="1"/>
</dbReference>
<keyword evidence="1" id="KW-0862">Zinc</keyword>
<dbReference type="InterPro" id="IPR036875">
    <property type="entry name" value="Znf_CCHC_sf"/>
</dbReference>
<feature type="domain" description="CCHC-type" evidence="2">
    <location>
        <begin position="98"/>
        <end position="114"/>
    </location>
</feature>
<dbReference type="EMBL" id="JAUCMV010000006">
    <property type="protein sequence ID" value="KAK0390451.1"/>
    <property type="molecule type" value="Genomic_DNA"/>
</dbReference>
<accession>A0AA39LAD9</accession>
<dbReference type="Gene3D" id="4.10.60.10">
    <property type="entry name" value="Zinc finger, CCHC-type"/>
    <property type="match status" value="4"/>
</dbReference>
<proteinExistence type="predicted"/>
<dbReference type="PROSITE" id="PS50158">
    <property type="entry name" value="ZF_CCHC"/>
    <property type="match status" value="4"/>
</dbReference>
<feature type="domain" description="CCHC-type" evidence="2">
    <location>
        <begin position="120"/>
        <end position="137"/>
    </location>
</feature>
<dbReference type="Pfam" id="PF00098">
    <property type="entry name" value="zf-CCHC"/>
    <property type="match status" value="4"/>
</dbReference>
<dbReference type="GO" id="GO:0008270">
    <property type="term" value="F:zinc ion binding"/>
    <property type="evidence" value="ECO:0007669"/>
    <property type="project" value="UniProtKB-KW"/>
</dbReference>
<feature type="domain" description="CCHC-type" evidence="2">
    <location>
        <begin position="49"/>
        <end position="64"/>
    </location>
</feature>
<evidence type="ECO:0000256" key="1">
    <source>
        <dbReference type="PROSITE-ProRule" id="PRU00047"/>
    </source>
</evidence>
<sequence>MAPEEHEASLVRTCDLDAGRIVRTFGFRRTARHCCIGLYTPRAVFAQACYKCGQPGHISRDCPEGGHGGDRRGKSVCYRCEETGHFARECPNTQNGQKCFNCGKYGHISRECTEPTENNRRCYGCQKTGHIRSECPEAQN</sequence>
<dbReference type="SMART" id="SM00343">
    <property type="entry name" value="ZnF_C2HC"/>
    <property type="match status" value="4"/>
</dbReference>
<dbReference type="Proteomes" id="UP001175271">
    <property type="component" value="Unassembled WGS sequence"/>
</dbReference>
<dbReference type="AlphaFoldDB" id="A0AA39LAD9"/>
<dbReference type="GO" id="GO:0019899">
    <property type="term" value="F:enzyme binding"/>
    <property type="evidence" value="ECO:0007669"/>
    <property type="project" value="UniProtKB-ARBA"/>
</dbReference>
<keyword evidence="4" id="KW-1185">Reference proteome</keyword>
<comment type="caution">
    <text evidence="3">The sequence shown here is derived from an EMBL/GenBank/DDBJ whole genome shotgun (WGS) entry which is preliminary data.</text>
</comment>
<reference evidence="3" key="1">
    <citation type="submission" date="2023-06" db="EMBL/GenBank/DDBJ databases">
        <title>Genomic analysis of the entomopathogenic nematode Steinernema hermaphroditum.</title>
        <authorList>
            <person name="Schwarz E.M."/>
            <person name="Heppert J.K."/>
            <person name="Baniya A."/>
            <person name="Schwartz H.T."/>
            <person name="Tan C.-H."/>
            <person name="Antoshechkin I."/>
            <person name="Sternberg P.W."/>
            <person name="Goodrich-Blair H."/>
            <person name="Dillman A.R."/>
        </authorList>
    </citation>
    <scope>NUCLEOTIDE SEQUENCE</scope>
    <source>
        <strain evidence="3">PS9179</strain>
        <tissue evidence="3">Whole animal</tissue>
    </source>
</reference>
<dbReference type="GO" id="GO:0003676">
    <property type="term" value="F:nucleic acid binding"/>
    <property type="evidence" value="ECO:0007669"/>
    <property type="project" value="InterPro"/>
</dbReference>
<name>A0AA39LAD9_9BILA</name>
<evidence type="ECO:0000313" key="3">
    <source>
        <dbReference type="EMBL" id="KAK0390451.1"/>
    </source>
</evidence>
<protein>
    <recommendedName>
        <fullName evidence="2">CCHC-type domain-containing protein</fullName>
    </recommendedName>
</protein>